<organism evidence="1 2">
    <name type="scientific">Entomophthora muscae</name>
    <dbReference type="NCBI Taxonomy" id="34485"/>
    <lineage>
        <taxon>Eukaryota</taxon>
        <taxon>Fungi</taxon>
        <taxon>Fungi incertae sedis</taxon>
        <taxon>Zoopagomycota</taxon>
        <taxon>Entomophthoromycotina</taxon>
        <taxon>Entomophthoromycetes</taxon>
        <taxon>Entomophthorales</taxon>
        <taxon>Entomophthoraceae</taxon>
        <taxon>Entomophthora</taxon>
    </lineage>
</organism>
<name>A0ACC2REJ3_9FUNG</name>
<gene>
    <name evidence="1" type="ORF">DSO57_1034983</name>
</gene>
<proteinExistence type="predicted"/>
<evidence type="ECO:0000313" key="1">
    <source>
        <dbReference type="EMBL" id="KAJ9048443.1"/>
    </source>
</evidence>
<evidence type="ECO:0000313" key="2">
    <source>
        <dbReference type="Proteomes" id="UP001165960"/>
    </source>
</evidence>
<accession>A0ACC2REJ3</accession>
<dbReference type="Proteomes" id="UP001165960">
    <property type="component" value="Unassembled WGS sequence"/>
</dbReference>
<dbReference type="EMBL" id="QTSX02007400">
    <property type="protein sequence ID" value="KAJ9048443.1"/>
    <property type="molecule type" value="Genomic_DNA"/>
</dbReference>
<protein>
    <submittedName>
        <fullName evidence="1">Uncharacterized protein</fullName>
    </submittedName>
</protein>
<keyword evidence="2" id="KW-1185">Reference proteome</keyword>
<comment type="caution">
    <text evidence="1">The sequence shown here is derived from an EMBL/GenBank/DDBJ whole genome shotgun (WGS) entry which is preliminary data.</text>
</comment>
<sequence>MIRDICINNKLAFGGGVGWIGIKTNNDPGVANIVPVGFTKGGDIKLIHGQIGNLANQEWGYGRLFQAESSKGGFGSEEE</sequence>
<reference evidence="1" key="1">
    <citation type="submission" date="2022-04" db="EMBL/GenBank/DDBJ databases">
        <title>Genome of the entomopathogenic fungus Entomophthora muscae.</title>
        <authorList>
            <person name="Elya C."/>
            <person name="Lovett B.R."/>
            <person name="Lee E."/>
            <person name="Macias A.M."/>
            <person name="Hajek A.E."/>
            <person name="De Bivort B.L."/>
            <person name="Kasson M.T."/>
            <person name="De Fine Licht H.H."/>
            <person name="Stajich J.E."/>
        </authorList>
    </citation>
    <scope>NUCLEOTIDE SEQUENCE</scope>
    <source>
        <strain evidence="1">Berkeley</strain>
    </source>
</reference>